<reference evidence="2 3" key="1">
    <citation type="journal article" date="2021" name="Sci. Rep.">
        <title>The distribution of antibiotic resistance genes in chicken gut microbiota commensals.</title>
        <authorList>
            <person name="Juricova H."/>
            <person name="Matiasovicova J."/>
            <person name="Kubasova T."/>
            <person name="Cejkova D."/>
            <person name="Rychlik I."/>
        </authorList>
    </citation>
    <scope>NUCLEOTIDE SEQUENCE [LARGE SCALE GENOMIC DNA]</scope>
    <source>
        <strain evidence="2 3">An435</strain>
    </source>
</reference>
<keyword evidence="1" id="KW-1133">Transmembrane helix</keyword>
<feature type="transmembrane region" description="Helical" evidence="1">
    <location>
        <begin position="101"/>
        <end position="126"/>
    </location>
</feature>
<name>A0ABS2FHE2_9CLOT</name>
<dbReference type="Proteomes" id="UP000767334">
    <property type="component" value="Unassembled WGS sequence"/>
</dbReference>
<evidence type="ECO:0000313" key="3">
    <source>
        <dbReference type="Proteomes" id="UP000767334"/>
    </source>
</evidence>
<dbReference type="Pfam" id="PF12822">
    <property type="entry name" value="ECF_trnsprt"/>
    <property type="match status" value="1"/>
</dbReference>
<keyword evidence="3" id="KW-1185">Reference proteome</keyword>
<dbReference type="Gene3D" id="1.10.1760.20">
    <property type="match status" value="1"/>
</dbReference>
<protein>
    <submittedName>
        <fullName evidence="2">ECF transporter S component</fullName>
    </submittedName>
</protein>
<sequence>MKKNNTSKLVLISLCVGVNVIGALIAVALKLPIFLDTIGTFIVAFLFGPMAGVITGILSYSITTLTFDPYALYFIPSQIIVGFLAGVLYRKGAFKKKAIMPFSTLLIASCSAFVAAIASAFVFGGITSSGNSIIVMYLNSLGLGLVPSVFITQILTEFIDKMIIVLLVFNVIKVMPKNFNFQN</sequence>
<dbReference type="EMBL" id="JACJLL010000042">
    <property type="protein sequence ID" value="MBM6819348.1"/>
    <property type="molecule type" value="Genomic_DNA"/>
</dbReference>
<feature type="transmembrane region" description="Helical" evidence="1">
    <location>
        <begin position="41"/>
        <end position="64"/>
    </location>
</feature>
<feature type="transmembrane region" description="Helical" evidence="1">
    <location>
        <begin position="132"/>
        <end position="151"/>
    </location>
</feature>
<feature type="transmembrane region" description="Helical" evidence="1">
    <location>
        <begin position="70"/>
        <end position="89"/>
    </location>
</feature>
<keyword evidence="1" id="KW-0812">Transmembrane</keyword>
<proteinExistence type="predicted"/>
<evidence type="ECO:0000313" key="2">
    <source>
        <dbReference type="EMBL" id="MBM6819348.1"/>
    </source>
</evidence>
<comment type="caution">
    <text evidence="2">The sequence shown here is derived from an EMBL/GenBank/DDBJ whole genome shotgun (WGS) entry which is preliminary data.</text>
</comment>
<keyword evidence="1" id="KW-0472">Membrane</keyword>
<feature type="transmembrane region" description="Helical" evidence="1">
    <location>
        <begin position="6"/>
        <end position="29"/>
    </location>
</feature>
<dbReference type="RefSeq" id="WP_133014805.1">
    <property type="nucleotide sequence ID" value="NZ_JACJLL010000042.1"/>
</dbReference>
<gene>
    <name evidence="2" type="ORF">H6A19_08365</name>
</gene>
<evidence type="ECO:0000256" key="1">
    <source>
        <dbReference type="SAM" id="Phobius"/>
    </source>
</evidence>
<dbReference type="InterPro" id="IPR024529">
    <property type="entry name" value="ECF_trnsprt_substrate-spec"/>
</dbReference>
<organism evidence="2 3">
    <name type="scientific">Clostridium saudiense</name>
    <dbReference type="NCBI Taxonomy" id="1414720"/>
    <lineage>
        <taxon>Bacteria</taxon>
        <taxon>Bacillati</taxon>
        <taxon>Bacillota</taxon>
        <taxon>Clostridia</taxon>
        <taxon>Eubacteriales</taxon>
        <taxon>Clostridiaceae</taxon>
        <taxon>Clostridium</taxon>
    </lineage>
</organism>
<accession>A0ABS2FHE2</accession>